<gene>
    <name evidence="1" type="ORF">GV64_22660</name>
</gene>
<dbReference type="RefSeq" id="WP_020582335.1">
    <property type="nucleotide sequence ID" value="NZ_JOJP01000001.1"/>
</dbReference>
<comment type="caution">
    <text evidence="1">The sequence shown here is derived from an EMBL/GenBank/DDBJ whole genome shotgun (WGS) entry which is preliminary data.</text>
</comment>
<organism evidence="1 2">
    <name type="scientific">Endozoicomonas elysicola</name>
    <dbReference type="NCBI Taxonomy" id="305900"/>
    <lineage>
        <taxon>Bacteria</taxon>
        <taxon>Pseudomonadati</taxon>
        <taxon>Pseudomonadota</taxon>
        <taxon>Gammaproteobacteria</taxon>
        <taxon>Oceanospirillales</taxon>
        <taxon>Endozoicomonadaceae</taxon>
        <taxon>Endozoicomonas</taxon>
    </lineage>
</organism>
<keyword evidence="2" id="KW-1185">Reference proteome</keyword>
<sequence length="98" mass="11764">MKVRKTLIFPLESQTPENLTRNSLLYRAANWLETAMRALQEHKEAEKKTEYSSLSKNLITPSRHFPFRRHLMKSRYFMPVRGRLPVCTNLRRMGPHHW</sequence>
<reference evidence="1 2" key="1">
    <citation type="submission" date="2014-06" db="EMBL/GenBank/DDBJ databases">
        <title>Whole Genome Sequences of Three Symbiotic Endozoicomonas Bacteria.</title>
        <authorList>
            <person name="Neave M.J."/>
            <person name="Apprill A."/>
            <person name="Voolstra C.R."/>
        </authorList>
    </citation>
    <scope>NUCLEOTIDE SEQUENCE [LARGE SCALE GENOMIC DNA]</scope>
    <source>
        <strain evidence="1 2">DSM 22380</strain>
    </source>
</reference>
<proteinExistence type="predicted"/>
<accession>A0A081KG59</accession>
<dbReference type="AlphaFoldDB" id="A0A081KG59"/>
<dbReference type="Proteomes" id="UP000027997">
    <property type="component" value="Unassembled WGS sequence"/>
</dbReference>
<evidence type="ECO:0000313" key="2">
    <source>
        <dbReference type="Proteomes" id="UP000027997"/>
    </source>
</evidence>
<dbReference type="EMBL" id="JOJP01000001">
    <property type="protein sequence ID" value="KEI73135.1"/>
    <property type="molecule type" value="Genomic_DNA"/>
</dbReference>
<evidence type="ECO:0000313" key="1">
    <source>
        <dbReference type="EMBL" id="KEI73135.1"/>
    </source>
</evidence>
<name>A0A081KG59_9GAMM</name>
<protein>
    <submittedName>
        <fullName evidence="1">Uncharacterized protein</fullName>
    </submittedName>
</protein>